<dbReference type="InterPro" id="IPR013324">
    <property type="entry name" value="RNA_pol_sigma_r3/r4-like"/>
</dbReference>
<dbReference type="EMBL" id="JBHSSW010000012">
    <property type="protein sequence ID" value="MFC6198602.1"/>
    <property type="molecule type" value="Genomic_DNA"/>
</dbReference>
<dbReference type="InterPro" id="IPR036388">
    <property type="entry name" value="WH-like_DNA-bd_sf"/>
</dbReference>
<dbReference type="NCBIfam" id="TIGR02999">
    <property type="entry name" value="Sig-70_X6"/>
    <property type="match status" value="1"/>
</dbReference>
<dbReference type="SUPFAM" id="SSF88659">
    <property type="entry name" value="Sigma3 and sigma4 domains of RNA polymerase sigma factors"/>
    <property type="match status" value="1"/>
</dbReference>
<dbReference type="Proteomes" id="UP001596303">
    <property type="component" value="Unassembled WGS sequence"/>
</dbReference>
<proteinExistence type="predicted"/>
<accession>A0ABW1SAQ3</accession>
<organism evidence="2 3">
    <name type="scientific">Ponticaulis profundi</name>
    <dbReference type="NCBI Taxonomy" id="2665222"/>
    <lineage>
        <taxon>Bacteria</taxon>
        <taxon>Pseudomonadati</taxon>
        <taxon>Pseudomonadota</taxon>
        <taxon>Alphaproteobacteria</taxon>
        <taxon>Hyphomonadales</taxon>
        <taxon>Hyphomonadaceae</taxon>
        <taxon>Ponticaulis</taxon>
    </lineage>
</organism>
<evidence type="ECO:0000259" key="1">
    <source>
        <dbReference type="Pfam" id="PF07638"/>
    </source>
</evidence>
<gene>
    <name evidence="2" type="ORF">ACFQDM_10940</name>
</gene>
<keyword evidence="3" id="KW-1185">Reference proteome</keyword>
<dbReference type="InterPro" id="IPR014284">
    <property type="entry name" value="RNA_pol_sigma-70_dom"/>
</dbReference>
<reference evidence="3" key="1">
    <citation type="journal article" date="2019" name="Int. J. Syst. Evol. Microbiol.">
        <title>The Global Catalogue of Microorganisms (GCM) 10K type strain sequencing project: providing services to taxonomists for standard genome sequencing and annotation.</title>
        <authorList>
            <consortium name="The Broad Institute Genomics Platform"/>
            <consortium name="The Broad Institute Genome Sequencing Center for Infectious Disease"/>
            <person name="Wu L."/>
            <person name="Ma J."/>
        </authorList>
    </citation>
    <scope>NUCLEOTIDE SEQUENCE [LARGE SCALE GENOMIC DNA]</scope>
    <source>
        <strain evidence="3">CGMCC-1.15741</strain>
    </source>
</reference>
<dbReference type="NCBIfam" id="TIGR02937">
    <property type="entry name" value="sigma70-ECF"/>
    <property type="match status" value="1"/>
</dbReference>
<evidence type="ECO:0000313" key="3">
    <source>
        <dbReference type="Proteomes" id="UP001596303"/>
    </source>
</evidence>
<dbReference type="Pfam" id="PF07638">
    <property type="entry name" value="Sigma70_ECF"/>
    <property type="match status" value="1"/>
</dbReference>
<feature type="domain" description="RNA polymerase sigma-70 ECF-like HTH" evidence="1">
    <location>
        <begin position="18"/>
        <end position="179"/>
    </location>
</feature>
<dbReference type="InterPro" id="IPR011517">
    <property type="entry name" value="RNA_pol_sigma70_ECF-like"/>
</dbReference>
<dbReference type="RefSeq" id="WP_377378952.1">
    <property type="nucleotide sequence ID" value="NZ_JBHSSW010000012.1"/>
</dbReference>
<comment type="caution">
    <text evidence="2">The sequence shown here is derived from an EMBL/GenBank/DDBJ whole genome shotgun (WGS) entry which is preliminary data.</text>
</comment>
<sequence>MQTDPPNTPFEAEDLALASELFEKFYEDLKAIACANRRKRGVADTFETVEILHNAFLKVSASQDKLSEAHFMSVAALAIRQVIIDYARRKYAQKRGGGEPVENLDDIETVLPEFSETPEEILQIAQLIRELHDTHPRWLRVLDARFFAGMTEDETAQMLNVHVRTIRRDWQGLKGWLAPRMGVRYIQDS</sequence>
<name>A0ABW1SAQ3_9PROT</name>
<dbReference type="InterPro" id="IPR053812">
    <property type="entry name" value="HTH_Sigma70_ECF-like"/>
</dbReference>
<protein>
    <submittedName>
        <fullName evidence="2">ECF-type sigma factor</fullName>
    </submittedName>
</protein>
<dbReference type="Gene3D" id="1.10.10.10">
    <property type="entry name" value="Winged helix-like DNA-binding domain superfamily/Winged helix DNA-binding domain"/>
    <property type="match status" value="1"/>
</dbReference>
<evidence type="ECO:0000313" key="2">
    <source>
        <dbReference type="EMBL" id="MFC6198602.1"/>
    </source>
</evidence>